<comment type="similarity">
    <text evidence="4">Belongs to the CDIP1/LITAF family.</text>
</comment>
<keyword evidence="8" id="KW-0812">Transmembrane</keyword>
<dbReference type="GO" id="GO:0005634">
    <property type="term" value="C:nucleus"/>
    <property type="evidence" value="ECO:0007669"/>
    <property type="project" value="TreeGrafter"/>
</dbReference>
<evidence type="ECO:0000313" key="10">
    <source>
        <dbReference type="Ensembl" id="ENSEEEP00000025124.2"/>
    </source>
</evidence>
<dbReference type="SMART" id="SM00714">
    <property type="entry name" value="LITAF"/>
    <property type="match status" value="1"/>
</dbReference>
<keyword evidence="6" id="KW-0862">Zinc</keyword>
<protein>
    <recommendedName>
        <fullName evidence="9">LITAF domain-containing protein</fullName>
    </recommendedName>
</protein>
<dbReference type="Ensembl" id="ENSEEET00000025413.2">
    <property type="protein sequence ID" value="ENSEEEP00000025124.2"/>
    <property type="gene ID" value="ENSEEEG00000012182.2"/>
</dbReference>
<evidence type="ECO:0000256" key="4">
    <source>
        <dbReference type="ARBA" id="ARBA00005975"/>
    </source>
</evidence>
<evidence type="ECO:0000256" key="6">
    <source>
        <dbReference type="ARBA" id="ARBA00022833"/>
    </source>
</evidence>
<evidence type="ECO:0000256" key="7">
    <source>
        <dbReference type="ARBA" id="ARBA00023136"/>
    </source>
</evidence>
<proteinExistence type="inferred from homology"/>
<evidence type="ECO:0000256" key="3">
    <source>
        <dbReference type="ARBA" id="ARBA00004630"/>
    </source>
</evidence>
<organism evidence="10 11">
    <name type="scientific">Electrophorus electricus</name>
    <name type="common">Electric eel</name>
    <name type="synonym">Gymnotus electricus</name>
    <dbReference type="NCBI Taxonomy" id="8005"/>
    <lineage>
        <taxon>Eukaryota</taxon>
        <taxon>Metazoa</taxon>
        <taxon>Chordata</taxon>
        <taxon>Craniata</taxon>
        <taxon>Vertebrata</taxon>
        <taxon>Euteleostomi</taxon>
        <taxon>Actinopterygii</taxon>
        <taxon>Neopterygii</taxon>
        <taxon>Teleostei</taxon>
        <taxon>Ostariophysi</taxon>
        <taxon>Gymnotiformes</taxon>
        <taxon>Gymnotoidei</taxon>
        <taxon>Gymnotidae</taxon>
        <taxon>Electrophorus</taxon>
    </lineage>
</organism>
<dbReference type="InterPro" id="IPR037519">
    <property type="entry name" value="LITAF_fam"/>
</dbReference>
<keyword evidence="7 8" id="KW-0472">Membrane</keyword>
<reference evidence="10" key="4">
    <citation type="submission" date="2025-08" db="UniProtKB">
        <authorList>
            <consortium name="Ensembl"/>
        </authorList>
    </citation>
    <scope>IDENTIFICATION</scope>
</reference>
<evidence type="ECO:0000256" key="8">
    <source>
        <dbReference type="SAM" id="Phobius"/>
    </source>
</evidence>
<evidence type="ECO:0000256" key="1">
    <source>
        <dbReference type="ARBA" id="ARBA00004125"/>
    </source>
</evidence>
<dbReference type="Pfam" id="PF10601">
    <property type="entry name" value="zf-LITAF-like"/>
    <property type="match status" value="1"/>
</dbReference>
<comment type="subcellular location">
    <subcellularLocation>
        <location evidence="1">Endosome membrane</location>
        <topology evidence="1">Peripheral membrane protein</topology>
        <orientation evidence="1">Cytoplasmic side</orientation>
    </subcellularLocation>
    <subcellularLocation>
        <location evidence="2">Late endosome membrane</location>
    </subcellularLocation>
    <subcellularLocation>
        <location evidence="3">Lysosome membrane</location>
        <topology evidence="3">Peripheral membrane protein</topology>
        <orientation evidence="3">Cytoplasmic side</orientation>
    </subcellularLocation>
</comment>
<dbReference type="GO" id="GO:0098560">
    <property type="term" value="C:cytoplasmic side of late endosome membrane"/>
    <property type="evidence" value="ECO:0007669"/>
    <property type="project" value="TreeGrafter"/>
</dbReference>
<dbReference type="Proteomes" id="UP000314983">
    <property type="component" value="Chromosome 16"/>
</dbReference>
<evidence type="ECO:0000256" key="2">
    <source>
        <dbReference type="ARBA" id="ARBA00004414"/>
    </source>
</evidence>
<dbReference type="PROSITE" id="PS51837">
    <property type="entry name" value="LITAF"/>
    <property type="match status" value="1"/>
</dbReference>
<accession>A0A4W4FK49</accession>
<dbReference type="GeneTree" id="ENSGT00940000155366"/>
<dbReference type="InterPro" id="IPR006629">
    <property type="entry name" value="LITAF"/>
</dbReference>
<reference evidence="11" key="1">
    <citation type="journal article" date="2014" name="Science">
        <title>Nonhuman genetics. Genomic basis for the convergent evolution of electric organs.</title>
        <authorList>
            <person name="Gallant J.R."/>
            <person name="Traeger L.L."/>
            <person name="Volkening J.D."/>
            <person name="Moffett H."/>
            <person name="Chen P.H."/>
            <person name="Novina C.D."/>
            <person name="Phillips G.N.Jr."/>
            <person name="Anand R."/>
            <person name="Wells G.B."/>
            <person name="Pinch M."/>
            <person name="Guth R."/>
            <person name="Unguez G.A."/>
            <person name="Albert J.S."/>
            <person name="Zakon H.H."/>
            <person name="Samanta M.P."/>
            <person name="Sussman M.R."/>
        </authorList>
    </citation>
    <scope>NUCLEOTIDE SEQUENCE [LARGE SCALE GENOMIC DNA]</scope>
</reference>
<keyword evidence="8" id="KW-1133">Transmembrane helix</keyword>
<dbReference type="OMA" id="CWCVILA"/>
<name>A0A4W4FK49_ELEEL</name>
<dbReference type="AlphaFoldDB" id="A0A4W4FK49"/>
<keyword evidence="11" id="KW-1185">Reference proteome</keyword>
<evidence type="ECO:0000313" key="11">
    <source>
        <dbReference type="Proteomes" id="UP000314983"/>
    </source>
</evidence>
<evidence type="ECO:0000256" key="5">
    <source>
        <dbReference type="ARBA" id="ARBA00022723"/>
    </source>
</evidence>
<reference evidence="11" key="2">
    <citation type="journal article" date="2017" name="Sci. Adv.">
        <title>A tail of two voltages: Proteomic comparison of the three electric organs of the electric eel.</title>
        <authorList>
            <person name="Traeger L.L."/>
            <person name="Sabat G."/>
            <person name="Barrett-Wilt G.A."/>
            <person name="Wells G.B."/>
            <person name="Sussman M.R."/>
        </authorList>
    </citation>
    <scope>NUCLEOTIDE SEQUENCE [LARGE SCALE GENOMIC DNA]</scope>
</reference>
<dbReference type="GO" id="GO:0098574">
    <property type="term" value="C:cytoplasmic side of lysosomal membrane"/>
    <property type="evidence" value="ECO:0007669"/>
    <property type="project" value="TreeGrafter"/>
</dbReference>
<dbReference type="PANTHER" id="PTHR23292">
    <property type="entry name" value="LIPOPOLYSACCHARIDE-INDUCED TUMOR NECROSIS FACTOR-ALPHA FACTOR"/>
    <property type="match status" value="1"/>
</dbReference>
<feature type="transmembrane region" description="Helical" evidence="8">
    <location>
        <begin position="91"/>
        <end position="115"/>
    </location>
</feature>
<dbReference type="GO" id="GO:0008270">
    <property type="term" value="F:zinc ion binding"/>
    <property type="evidence" value="ECO:0007669"/>
    <property type="project" value="TreeGrafter"/>
</dbReference>
<dbReference type="PANTHER" id="PTHR23292:SF28">
    <property type="entry name" value="LIPOPOLYSACCHARIDE-INDUCED TUMOR NECROSIS FACTOR-ALPHA FACTOR-LIKE"/>
    <property type="match status" value="1"/>
</dbReference>
<reference evidence="10" key="5">
    <citation type="submission" date="2025-09" db="UniProtKB">
        <authorList>
            <consortium name="Ensembl"/>
        </authorList>
    </citation>
    <scope>IDENTIFICATION</scope>
</reference>
<keyword evidence="5" id="KW-0479">Metal-binding</keyword>
<feature type="domain" description="LITAF" evidence="9">
    <location>
        <begin position="53"/>
        <end position="137"/>
    </location>
</feature>
<reference evidence="10" key="3">
    <citation type="submission" date="2020-05" db="EMBL/GenBank/DDBJ databases">
        <title>Electrophorus electricus (electric eel) genome, fEleEle1, primary haplotype.</title>
        <authorList>
            <person name="Myers G."/>
            <person name="Meyer A."/>
            <person name="Fedrigo O."/>
            <person name="Formenti G."/>
            <person name="Rhie A."/>
            <person name="Tracey A."/>
            <person name="Sims Y."/>
            <person name="Jarvis E.D."/>
        </authorList>
    </citation>
    <scope>NUCLEOTIDE SEQUENCE [LARGE SCALE GENOMIC DNA]</scope>
</reference>
<evidence type="ECO:0000259" key="9">
    <source>
        <dbReference type="PROSITE" id="PS51837"/>
    </source>
</evidence>
<sequence length="137" mass="15114">MDIPEGPVYTVLPPSYSEACQCPVYVTQPVTPSTPPPTYREAVFAQRMVQAERSRVTMLSQVPLGDGPTVTICPHCQQHITTIVDYKPGAAAWGMCCLLTLFGLICGICLIPFCLRSLQDAHHTCPQCNRKKRMCIC</sequence>